<dbReference type="Proteomes" id="UP000221165">
    <property type="component" value="Unassembled WGS sequence"/>
</dbReference>
<comment type="caution">
    <text evidence="1">The sequence shown here is derived from an EMBL/GenBank/DDBJ whole genome shotgun (WGS) entry which is preliminary data.</text>
</comment>
<evidence type="ECO:0000313" key="1">
    <source>
        <dbReference type="EMBL" id="PHJ20282.1"/>
    </source>
</evidence>
<feature type="non-terminal residue" evidence="1">
    <location>
        <position position="82"/>
    </location>
</feature>
<proteinExistence type="predicted"/>
<organism evidence="1 2">
    <name type="scientific">Cystoisospora suis</name>
    <dbReference type="NCBI Taxonomy" id="483139"/>
    <lineage>
        <taxon>Eukaryota</taxon>
        <taxon>Sar</taxon>
        <taxon>Alveolata</taxon>
        <taxon>Apicomplexa</taxon>
        <taxon>Conoidasida</taxon>
        <taxon>Coccidia</taxon>
        <taxon>Eucoccidiorida</taxon>
        <taxon>Eimeriorina</taxon>
        <taxon>Sarcocystidae</taxon>
        <taxon>Cystoisospora</taxon>
    </lineage>
</organism>
<gene>
    <name evidence="1" type="ORF">CSUI_005886</name>
</gene>
<dbReference type="AlphaFoldDB" id="A0A2C6KW07"/>
<reference evidence="1 2" key="1">
    <citation type="journal article" date="2017" name="Int. J. Parasitol.">
        <title>The genome of the protozoan parasite Cystoisospora suis and a reverse vaccinology approach to identify vaccine candidates.</title>
        <authorList>
            <person name="Palmieri N."/>
            <person name="Shrestha A."/>
            <person name="Ruttkowski B."/>
            <person name="Beck T."/>
            <person name="Vogl C."/>
            <person name="Tomley F."/>
            <person name="Blake D.P."/>
            <person name="Joachim A."/>
        </authorList>
    </citation>
    <scope>NUCLEOTIDE SEQUENCE [LARGE SCALE GENOMIC DNA]</scope>
    <source>
        <strain evidence="1 2">Wien I</strain>
    </source>
</reference>
<accession>A0A2C6KW07</accession>
<dbReference type="EMBL" id="MIGC01002901">
    <property type="protein sequence ID" value="PHJ20282.1"/>
    <property type="molecule type" value="Genomic_DNA"/>
</dbReference>
<sequence>MRSDIYGVLTSRLKRFTGVMRNDLGCSFQRVCRLGSRGIGPNFPTQGDVFGSRPDLGTSPPEWELGFPSFGNASGSWCYHRT</sequence>
<evidence type="ECO:0000313" key="2">
    <source>
        <dbReference type="Proteomes" id="UP000221165"/>
    </source>
</evidence>
<dbReference type="VEuPathDB" id="ToxoDB:CSUI_005886"/>
<protein>
    <submittedName>
        <fullName evidence="1">Uncharacterized protein</fullName>
    </submittedName>
</protein>
<dbReference type="RefSeq" id="XP_067921972.1">
    <property type="nucleotide sequence ID" value="XM_068066053.1"/>
</dbReference>
<name>A0A2C6KW07_9APIC</name>
<keyword evidence="2" id="KW-1185">Reference proteome</keyword>
<dbReference type="GeneID" id="94429264"/>